<sequence length="353" mass="38352">MLRKTLSIAFLMSTAVPLFSQDSTSTAEPPLKISGYVDAYYRYNFSDPKESFNTGGTSFTNSQNSFQLGMASLKAEYSTGKVSVVADLGFGPRAKEFSYADPDYLVPVKQAFVSYAPSEAVKFTIGKWSTHIGYELVDPALNKNYSMSYMFSYGPFTHTGIKADFTLGKGNGLMIGIANPTDVTAPSSAPTKTLLGQFSHVGDKFSAYLNYQGYFGAKASLPSASNLNQLGLTLIGTLSDKFSIGYDGTIQSVKNEEADETQSWWGSALYFNFMPTDKFGLCLRTEYFGDEKYALKTGADIFQSTLSANFKIGNLLIIPEIRIDNASKEIFEKGDGGSSKTTATGILAAVFTF</sequence>
<feature type="chain" id="PRO_5036769834" evidence="1">
    <location>
        <begin position="21"/>
        <end position="353"/>
    </location>
</feature>
<name>A0A931E0M1_9BACT</name>
<dbReference type="AlphaFoldDB" id="A0A931E0M1"/>
<evidence type="ECO:0000256" key="1">
    <source>
        <dbReference type="SAM" id="SignalP"/>
    </source>
</evidence>
<keyword evidence="1" id="KW-0732">Signal</keyword>
<dbReference type="Proteomes" id="UP000628448">
    <property type="component" value="Unassembled WGS sequence"/>
</dbReference>
<feature type="signal peptide" evidence="1">
    <location>
        <begin position="1"/>
        <end position="20"/>
    </location>
</feature>
<dbReference type="SUPFAM" id="SSF56935">
    <property type="entry name" value="Porins"/>
    <property type="match status" value="1"/>
</dbReference>
<dbReference type="Gene3D" id="2.40.160.10">
    <property type="entry name" value="Porin"/>
    <property type="match status" value="1"/>
</dbReference>
<proteinExistence type="predicted"/>
<protein>
    <submittedName>
        <fullName evidence="2">Porin</fullName>
    </submittedName>
</protein>
<comment type="caution">
    <text evidence="2">The sequence shown here is derived from an EMBL/GenBank/DDBJ whole genome shotgun (WGS) entry which is preliminary data.</text>
</comment>
<gene>
    <name evidence="2" type="ORF">I5907_03440</name>
</gene>
<evidence type="ECO:0000313" key="3">
    <source>
        <dbReference type="Proteomes" id="UP000628448"/>
    </source>
</evidence>
<reference evidence="2" key="1">
    <citation type="submission" date="2020-11" db="EMBL/GenBank/DDBJ databases">
        <title>Bacterial whole genome sequence for Panacibacter sp. DH6.</title>
        <authorList>
            <person name="Le V."/>
            <person name="Ko S."/>
            <person name="Ahn C.-Y."/>
            <person name="Oh H.-M."/>
        </authorList>
    </citation>
    <scope>NUCLEOTIDE SEQUENCE</scope>
    <source>
        <strain evidence="2">DH6</strain>
    </source>
</reference>
<evidence type="ECO:0000313" key="2">
    <source>
        <dbReference type="EMBL" id="MBG9375270.1"/>
    </source>
</evidence>
<dbReference type="EMBL" id="JADWYR010000001">
    <property type="protein sequence ID" value="MBG9375270.1"/>
    <property type="molecule type" value="Genomic_DNA"/>
</dbReference>
<dbReference type="RefSeq" id="WP_196989328.1">
    <property type="nucleotide sequence ID" value="NZ_JADWYR010000001.1"/>
</dbReference>
<dbReference type="InterPro" id="IPR011486">
    <property type="entry name" value="BBP2"/>
</dbReference>
<dbReference type="Pfam" id="PF07642">
    <property type="entry name" value="BBP2"/>
    <property type="match status" value="1"/>
</dbReference>
<organism evidence="2 3">
    <name type="scientific">Panacibacter microcysteis</name>
    <dbReference type="NCBI Taxonomy" id="2793269"/>
    <lineage>
        <taxon>Bacteria</taxon>
        <taxon>Pseudomonadati</taxon>
        <taxon>Bacteroidota</taxon>
        <taxon>Chitinophagia</taxon>
        <taxon>Chitinophagales</taxon>
        <taxon>Chitinophagaceae</taxon>
        <taxon>Panacibacter</taxon>
    </lineage>
</organism>
<keyword evidence="3" id="KW-1185">Reference proteome</keyword>
<accession>A0A931E0M1</accession>
<dbReference type="InterPro" id="IPR023614">
    <property type="entry name" value="Porin_dom_sf"/>
</dbReference>